<dbReference type="RefSeq" id="WP_112769374.1">
    <property type="nucleotide sequence ID" value="NZ_CP063191.1"/>
</dbReference>
<reference evidence="1 2" key="1">
    <citation type="journal article" date="2018" name="Syst. Appl. Microbiol.">
        <title>Corynebacterium heidelbergense sp. nov., isolated from the preen glands of Egyptian geese (Alopochen aegyptiacus).</title>
        <authorList>
            <person name="Braun M.S."/>
            <person name="Wang E."/>
            <person name="Zimmermann S."/>
            <person name="Wink M."/>
        </authorList>
    </citation>
    <scope>NUCLEOTIDE SEQUENCE [LARGE SCALE GENOMIC DNA]</scope>
    <source>
        <strain evidence="1 2">DSM 104638</strain>
    </source>
</reference>
<protein>
    <submittedName>
        <fullName evidence="1">Uncharacterized protein</fullName>
    </submittedName>
</protein>
<dbReference type="EMBL" id="PHQP01000027">
    <property type="protein sequence ID" value="RAV34132.1"/>
    <property type="molecule type" value="Genomic_DNA"/>
</dbReference>
<comment type="caution">
    <text evidence="1">The sequence shown here is derived from an EMBL/GenBank/DDBJ whole genome shotgun (WGS) entry which is preliminary data.</text>
</comment>
<name>A0A364VBV3_9CORY</name>
<evidence type="ECO:0000313" key="2">
    <source>
        <dbReference type="Proteomes" id="UP000251047"/>
    </source>
</evidence>
<proteinExistence type="predicted"/>
<dbReference type="OrthoDB" id="4417954at2"/>
<gene>
    <name evidence="1" type="ORF">CWC39_04780</name>
</gene>
<evidence type="ECO:0000313" key="1">
    <source>
        <dbReference type="EMBL" id="RAV34132.1"/>
    </source>
</evidence>
<dbReference type="AlphaFoldDB" id="A0A364VBV3"/>
<organism evidence="1 2">
    <name type="scientific">Corynebacterium heidelbergense</name>
    <dbReference type="NCBI Taxonomy" id="2055947"/>
    <lineage>
        <taxon>Bacteria</taxon>
        <taxon>Bacillati</taxon>
        <taxon>Actinomycetota</taxon>
        <taxon>Actinomycetes</taxon>
        <taxon>Mycobacteriales</taxon>
        <taxon>Corynebacteriaceae</taxon>
        <taxon>Corynebacterium</taxon>
    </lineage>
</organism>
<dbReference type="Proteomes" id="UP000251047">
    <property type="component" value="Unassembled WGS sequence"/>
</dbReference>
<accession>A0A364VBV3</accession>
<sequence>MKLRNERQCSKVLVVFARDRETLEEDFVGLALDREQELHVREVVESPELQCLTEEVKLRGWEGGYSENHKPELVYLVFRGGRAQNQGHSDDDFDPEIYGAFVDRQQAEWFAEKDRYIGQKIVPLHVWELKPGWTSSNLRWD</sequence>